<dbReference type="GO" id="GO:0008270">
    <property type="term" value="F:zinc ion binding"/>
    <property type="evidence" value="ECO:0007669"/>
    <property type="project" value="UniProtKB-KW"/>
</dbReference>
<protein>
    <recommendedName>
        <fullName evidence="5">RING-type domain-containing protein</fullName>
    </recommendedName>
</protein>
<dbReference type="AlphaFoldDB" id="A0A9P8UC18"/>
<dbReference type="RefSeq" id="XP_045953346.1">
    <property type="nucleotide sequence ID" value="XM_046105117.1"/>
</dbReference>
<name>A0A9P8UC18_9PEZI</name>
<dbReference type="SUPFAM" id="SSF57850">
    <property type="entry name" value="RING/U-box"/>
    <property type="match status" value="1"/>
</dbReference>
<keyword evidence="7" id="KW-1185">Reference proteome</keyword>
<organism evidence="6 7">
    <name type="scientific">Truncatella angustata</name>
    <dbReference type="NCBI Taxonomy" id="152316"/>
    <lineage>
        <taxon>Eukaryota</taxon>
        <taxon>Fungi</taxon>
        <taxon>Dikarya</taxon>
        <taxon>Ascomycota</taxon>
        <taxon>Pezizomycotina</taxon>
        <taxon>Sordariomycetes</taxon>
        <taxon>Xylariomycetidae</taxon>
        <taxon>Amphisphaeriales</taxon>
        <taxon>Sporocadaceae</taxon>
        <taxon>Truncatella</taxon>
    </lineage>
</organism>
<dbReference type="InterPro" id="IPR017907">
    <property type="entry name" value="Znf_RING_CS"/>
</dbReference>
<evidence type="ECO:0000259" key="5">
    <source>
        <dbReference type="PROSITE" id="PS50089"/>
    </source>
</evidence>
<comment type="caution">
    <text evidence="6">The sequence shown here is derived from an EMBL/GenBank/DDBJ whole genome shotgun (WGS) entry which is preliminary data.</text>
</comment>
<evidence type="ECO:0000313" key="6">
    <source>
        <dbReference type="EMBL" id="KAH6646832.1"/>
    </source>
</evidence>
<dbReference type="PROSITE" id="PS00518">
    <property type="entry name" value="ZF_RING_1"/>
    <property type="match status" value="1"/>
</dbReference>
<feature type="domain" description="RING-type" evidence="5">
    <location>
        <begin position="391"/>
        <end position="436"/>
    </location>
</feature>
<proteinExistence type="predicted"/>
<dbReference type="PROSITE" id="PS50089">
    <property type="entry name" value="ZF_RING_2"/>
    <property type="match status" value="1"/>
</dbReference>
<sequence length="570" mass="64022">MEPWLELRSGAPGLDGPFLLERRLGYQIFDERAEQPDVFLAIGGKTKRRFLRRLRAGPSVKHNGVIIEEILSSTILLDCELHDSTLPRIKAEPYIESCPRHHLLTTTISDISTPQEIARCAFDFVWQALVPFSSTIVVFMDDLGGLVQLSDILATWAARPTQSQPRIVVLHDAQLRVNQGHFETMVLRKLGARLLQLELLGSPRRRRMPFESVHFLPINNASAVDILSHIDRASAIRRKMGLAFRSQHLTDLLHQSIKQFAAAEPAPFDLYTTARRCNPVSKSLASNITHFLAISRNLHFDRPSVIASALVLDALPPGMHAFLPGSMFDHFYHDILASVDAALGLSLSASTRARFIQLVEERRDKSTHVQHVSFIAKQQGLWMNCQSTEICLVCLARPPRRRLSCGHRLCDACVIMCELVPLPSADWPRDYCPLCQKKNSIELILRPATAGVRALKLGGTLQSTAAMVDFLRQLQYHIGLPLHALRKQFDMVIGSDIGVFFAQTIFLEGWTIAESGHHVNKLAEPNLTKRSTISFGKGLEWDLETTRLFNELDVTLKVKDMIYSNTNNTD</sequence>
<dbReference type="InterPro" id="IPR001841">
    <property type="entry name" value="Znf_RING"/>
</dbReference>
<keyword evidence="1" id="KW-0479">Metal-binding</keyword>
<keyword evidence="2 4" id="KW-0863">Zinc-finger</keyword>
<evidence type="ECO:0000256" key="3">
    <source>
        <dbReference type="ARBA" id="ARBA00022833"/>
    </source>
</evidence>
<accession>A0A9P8UC18</accession>
<dbReference type="Proteomes" id="UP000758603">
    <property type="component" value="Unassembled WGS sequence"/>
</dbReference>
<dbReference type="EMBL" id="JAGPXC010000009">
    <property type="protein sequence ID" value="KAH6646832.1"/>
    <property type="molecule type" value="Genomic_DNA"/>
</dbReference>
<reference evidence="6" key="1">
    <citation type="journal article" date="2021" name="Nat. Commun.">
        <title>Genetic determinants of endophytism in the Arabidopsis root mycobiome.</title>
        <authorList>
            <person name="Mesny F."/>
            <person name="Miyauchi S."/>
            <person name="Thiergart T."/>
            <person name="Pickel B."/>
            <person name="Atanasova L."/>
            <person name="Karlsson M."/>
            <person name="Huettel B."/>
            <person name="Barry K.W."/>
            <person name="Haridas S."/>
            <person name="Chen C."/>
            <person name="Bauer D."/>
            <person name="Andreopoulos W."/>
            <person name="Pangilinan J."/>
            <person name="LaButti K."/>
            <person name="Riley R."/>
            <person name="Lipzen A."/>
            <person name="Clum A."/>
            <person name="Drula E."/>
            <person name="Henrissat B."/>
            <person name="Kohler A."/>
            <person name="Grigoriev I.V."/>
            <person name="Martin F.M."/>
            <person name="Hacquard S."/>
        </authorList>
    </citation>
    <scope>NUCLEOTIDE SEQUENCE</scope>
    <source>
        <strain evidence="6">MPI-SDFR-AT-0073</strain>
    </source>
</reference>
<evidence type="ECO:0000313" key="7">
    <source>
        <dbReference type="Proteomes" id="UP000758603"/>
    </source>
</evidence>
<evidence type="ECO:0000256" key="1">
    <source>
        <dbReference type="ARBA" id="ARBA00022723"/>
    </source>
</evidence>
<evidence type="ECO:0000256" key="2">
    <source>
        <dbReference type="ARBA" id="ARBA00022771"/>
    </source>
</evidence>
<keyword evidence="3" id="KW-0862">Zinc</keyword>
<dbReference type="OrthoDB" id="4766886at2759"/>
<gene>
    <name evidence="6" type="ORF">BKA67DRAFT_595054</name>
</gene>
<dbReference type="SMART" id="SM00184">
    <property type="entry name" value="RING"/>
    <property type="match status" value="1"/>
</dbReference>
<dbReference type="GeneID" id="70134008"/>
<evidence type="ECO:0000256" key="4">
    <source>
        <dbReference type="PROSITE-ProRule" id="PRU00175"/>
    </source>
</evidence>